<feature type="transmembrane region" description="Helical" evidence="3">
    <location>
        <begin position="133"/>
        <end position="149"/>
    </location>
</feature>
<dbReference type="SUPFAM" id="SSF103481">
    <property type="entry name" value="Multidrug resistance efflux transporter EmrE"/>
    <property type="match status" value="1"/>
</dbReference>
<evidence type="ECO:0000256" key="2">
    <source>
        <dbReference type="ARBA" id="ARBA00007362"/>
    </source>
</evidence>
<keyword evidence="3" id="KW-0812">Transmembrane</keyword>
<sequence>MEYAADRTQSKYMIGVAALILSAILTALSQVYYGNRVQSVHPFLFTGISFFITTCYFQWFARKQRLPYYWRKAISPLVKLNLSSALTFMGFYYALKYIEPAIVSSLEMGIGPLFVILIALFQRKAVTLEKWGIAVGTLLTTFLLIYAVFTGQSATAIQWDVNVLLGIFASVACGLGAVLCTIYSKQLSNEGWTSSMILSKRFYGIILLSFFFTYDLIFDYALENIGWILVITFTGVLIPMYLLQKGIQYCETFLVMMSLCFIPVITFFLQLFDSRLQWSNLTLVGVLLLFGLGISSVYVERKA</sequence>
<feature type="transmembrane region" description="Helical" evidence="3">
    <location>
        <begin position="202"/>
        <end position="218"/>
    </location>
</feature>
<accession>A0A1T4XL21</accession>
<feature type="transmembrane region" description="Helical" evidence="3">
    <location>
        <begin position="161"/>
        <end position="182"/>
    </location>
</feature>
<dbReference type="InterPro" id="IPR037185">
    <property type="entry name" value="EmrE-like"/>
</dbReference>
<evidence type="ECO:0000256" key="3">
    <source>
        <dbReference type="SAM" id="Phobius"/>
    </source>
</evidence>
<dbReference type="AlphaFoldDB" id="A0A1T4XL21"/>
<evidence type="ECO:0000313" key="5">
    <source>
        <dbReference type="EMBL" id="SKA89781.1"/>
    </source>
</evidence>
<comment type="similarity">
    <text evidence="2">Belongs to the EamA transporter family.</text>
</comment>
<feature type="transmembrane region" description="Helical" evidence="3">
    <location>
        <begin position="224"/>
        <end position="243"/>
    </location>
</feature>
<feature type="domain" description="EamA" evidence="4">
    <location>
        <begin position="13"/>
        <end position="145"/>
    </location>
</feature>
<keyword evidence="3" id="KW-0472">Membrane</keyword>
<evidence type="ECO:0000313" key="6">
    <source>
        <dbReference type="Proteomes" id="UP000190042"/>
    </source>
</evidence>
<feature type="transmembrane region" description="Helical" evidence="3">
    <location>
        <begin position="39"/>
        <end position="61"/>
    </location>
</feature>
<feature type="transmembrane region" description="Helical" evidence="3">
    <location>
        <begin position="278"/>
        <end position="299"/>
    </location>
</feature>
<feature type="transmembrane region" description="Helical" evidence="3">
    <location>
        <begin position="101"/>
        <end position="121"/>
    </location>
</feature>
<keyword evidence="6" id="KW-1185">Reference proteome</keyword>
<comment type="subcellular location">
    <subcellularLocation>
        <location evidence="1">Endomembrane system</location>
        <topology evidence="1">Multi-pass membrane protein</topology>
    </subcellularLocation>
</comment>
<organism evidence="5 6">
    <name type="scientific">Sporosarcina newyorkensis</name>
    <dbReference type="NCBI Taxonomy" id="759851"/>
    <lineage>
        <taxon>Bacteria</taxon>
        <taxon>Bacillati</taxon>
        <taxon>Bacillota</taxon>
        <taxon>Bacilli</taxon>
        <taxon>Bacillales</taxon>
        <taxon>Caryophanaceae</taxon>
        <taxon>Sporosarcina</taxon>
    </lineage>
</organism>
<proteinExistence type="inferred from homology"/>
<feature type="transmembrane region" description="Helical" evidence="3">
    <location>
        <begin position="73"/>
        <end position="95"/>
    </location>
</feature>
<keyword evidence="3" id="KW-1133">Transmembrane helix</keyword>
<name>A0A1T4XL21_9BACL</name>
<feature type="transmembrane region" description="Helical" evidence="3">
    <location>
        <begin position="12"/>
        <end position="33"/>
    </location>
</feature>
<dbReference type="GO" id="GO:0016020">
    <property type="term" value="C:membrane"/>
    <property type="evidence" value="ECO:0007669"/>
    <property type="project" value="InterPro"/>
</dbReference>
<reference evidence="6" key="1">
    <citation type="submission" date="2017-02" db="EMBL/GenBank/DDBJ databases">
        <authorList>
            <person name="Varghese N."/>
            <person name="Submissions S."/>
        </authorList>
    </citation>
    <scope>NUCLEOTIDE SEQUENCE [LARGE SCALE GENOMIC DNA]</scope>
    <source>
        <strain evidence="6">DSM 23966</strain>
    </source>
</reference>
<dbReference type="Pfam" id="PF00892">
    <property type="entry name" value="EamA"/>
    <property type="match status" value="1"/>
</dbReference>
<dbReference type="RefSeq" id="WP_078816672.1">
    <property type="nucleotide sequence ID" value="NZ_FUYJ01000001.1"/>
</dbReference>
<dbReference type="Proteomes" id="UP000190042">
    <property type="component" value="Unassembled WGS sequence"/>
</dbReference>
<dbReference type="EMBL" id="FUYJ01000001">
    <property type="protein sequence ID" value="SKA89781.1"/>
    <property type="molecule type" value="Genomic_DNA"/>
</dbReference>
<protein>
    <submittedName>
        <fullName evidence="5">EamA-like transporter family protein</fullName>
    </submittedName>
</protein>
<dbReference type="InterPro" id="IPR000620">
    <property type="entry name" value="EamA_dom"/>
</dbReference>
<gene>
    <name evidence="5" type="ORF">SAMN04244570_0881</name>
</gene>
<feature type="transmembrane region" description="Helical" evidence="3">
    <location>
        <begin position="252"/>
        <end position="272"/>
    </location>
</feature>
<evidence type="ECO:0000259" key="4">
    <source>
        <dbReference type="Pfam" id="PF00892"/>
    </source>
</evidence>
<evidence type="ECO:0000256" key="1">
    <source>
        <dbReference type="ARBA" id="ARBA00004127"/>
    </source>
</evidence>